<dbReference type="Proteomes" id="UP001500967">
    <property type="component" value="Unassembled WGS sequence"/>
</dbReference>
<keyword evidence="3" id="KW-1185">Reference proteome</keyword>
<evidence type="ECO:0000313" key="2">
    <source>
        <dbReference type="EMBL" id="GAA0237640.1"/>
    </source>
</evidence>
<dbReference type="EMBL" id="BAAAGX010000009">
    <property type="protein sequence ID" value="GAA0237640.1"/>
    <property type="molecule type" value="Genomic_DNA"/>
</dbReference>
<evidence type="ECO:0000313" key="3">
    <source>
        <dbReference type="Proteomes" id="UP001500967"/>
    </source>
</evidence>
<organism evidence="2 3">
    <name type="scientific">Cryptosporangium japonicum</name>
    <dbReference type="NCBI Taxonomy" id="80872"/>
    <lineage>
        <taxon>Bacteria</taxon>
        <taxon>Bacillati</taxon>
        <taxon>Actinomycetota</taxon>
        <taxon>Actinomycetes</taxon>
        <taxon>Cryptosporangiales</taxon>
        <taxon>Cryptosporangiaceae</taxon>
        <taxon>Cryptosporangium</taxon>
    </lineage>
</organism>
<sequence length="124" mass="12946">MPIVDAASAEQYEVHGSRFTSYVRPATGSAQLCAWRLDVPAGTSGVPHRPSREEVLAVLAGSARVTLDGESRVASAGDVILVPAGAQFQVDVVGDEPLRAWVTTTVGLTAQLSDGTTMTPPWAN</sequence>
<gene>
    <name evidence="2" type="ORF">GCM10009539_23630</name>
</gene>
<dbReference type="Pfam" id="PF07883">
    <property type="entry name" value="Cupin_2"/>
    <property type="match status" value="1"/>
</dbReference>
<evidence type="ECO:0000259" key="1">
    <source>
        <dbReference type="Pfam" id="PF07883"/>
    </source>
</evidence>
<dbReference type="RefSeq" id="WP_344648810.1">
    <property type="nucleotide sequence ID" value="NZ_BAAAGX010000009.1"/>
</dbReference>
<reference evidence="3" key="1">
    <citation type="journal article" date="2019" name="Int. J. Syst. Evol. Microbiol.">
        <title>The Global Catalogue of Microorganisms (GCM) 10K type strain sequencing project: providing services to taxonomists for standard genome sequencing and annotation.</title>
        <authorList>
            <consortium name="The Broad Institute Genomics Platform"/>
            <consortium name="The Broad Institute Genome Sequencing Center for Infectious Disease"/>
            <person name="Wu L."/>
            <person name="Ma J."/>
        </authorList>
    </citation>
    <scope>NUCLEOTIDE SEQUENCE [LARGE SCALE GENOMIC DNA]</scope>
    <source>
        <strain evidence="3">JCM 10425</strain>
    </source>
</reference>
<dbReference type="InterPro" id="IPR013096">
    <property type="entry name" value="Cupin_2"/>
</dbReference>
<feature type="domain" description="Cupin type-2" evidence="1">
    <location>
        <begin position="37"/>
        <end position="100"/>
    </location>
</feature>
<dbReference type="SUPFAM" id="SSF51182">
    <property type="entry name" value="RmlC-like cupins"/>
    <property type="match status" value="1"/>
</dbReference>
<accession>A0ABP3DPF6</accession>
<name>A0ABP3DPF6_9ACTN</name>
<dbReference type="InterPro" id="IPR014710">
    <property type="entry name" value="RmlC-like_jellyroll"/>
</dbReference>
<dbReference type="InterPro" id="IPR011051">
    <property type="entry name" value="RmlC_Cupin_sf"/>
</dbReference>
<protein>
    <submittedName>
        <fullName evidence="2">Cupin domain-containing protein</fullName>
    </submittedName>
</protein>
<dbReference type="Gene3D" id="2.60.120.10">
    <property type="entry name" value="Jelly Rolls"/>
    <property type="match status" value="1"/>
</dbReference>
<comment type="caution">
    <text evidence="2">The sequence shown here is derived from an EMBL/GenBank/DDBJ whole genome shotgun (WGS) entry which is preliminary data.</text>
</comment>
<proteinExistence type="predicted"/>